<dbReference type="InterPro" id="IPR013783">
    <property type="entry name" value="Ig-like_fold"/>
</dbReference>
<reference evidence="2 3" key="1">
    <citation type="submission" date="2023-12" db="EMBL/GenBank/DDBJ databases">
        <title>Novel species of the genus Arcicella isolated from rivers.</title>
        <authorList>
            <person name="Lu H."/>
        </authorList>
    </citation>
    <scope>NUCLEOTIDE SEQUENCE [LARGE SCALE GENOMIC DNA]</scope>
    <source>
        <strain evidence="2 3">DC25W</strain>
    </source>
</reference>
<dbReference type="InterPro" id="IPR026341">
    <property type="entry name" value="T9SS_type_B"/>
</dbReference>
<protein>
    <submittedName>
        <fullName evidence="2">Gliding motility-associated C-terminal domain-containing protein</fullName>
    </submittedName>
</protein>
<dbReference type="InterPro" id="IPR007110">
    <property type="entry name" value="Ig-like_dom"/>
</dbReference>
<evidence type="ECO:0000259" key="1">
    <source>
        <dbReference type="PROSITE" id="PS50835"/>
    </source>
</evidence>
<dbReference type="PROSITE" id="PS50835">
    <property type="entry name" value="IG_LIKE"/>
    <property type="match status" value="1"/>
</dbReference>
<proteinExistence type="predicted"/>
<accession>A0ABU5SEF2</accession>
<dbReference type="Proteomes" id="UP001302222">
    <property type="component" value="Unassembled WGS sequence"/>
</dbReference>
<evidence type="ECO:0000313" key="3">
    <source>
        <dbReference type="Proteomes" id="UP001302222"/>
    </source>
</evidence>
<dbReference type="NCBIfam" id="TIGR04131">
    <property type="entry name" value="Bac_Flav_CTERM"/>
    <property type="match status" value="1"/>
</dbReference>
<organism evidence="2 3">
    <name type="scientific">Arcicella lustrica</name>
    <dbReference type="NCBI Taxonomy" id="2984196"/>
    <lineage>
        <taxon>Bacteria</taxon>
        <taxon>Pseudomonadati</taxon>
        <taxon>Bacteroidota</taxon>
        <taxon>Cytophagia</taxon>
        <taxon>Cytophagales</taxon>
        <taxon>Flectobacillaceae</taxon>
        <taxon>Arcicella</taxon>
    </lineage>
</organism>
<feature type="domain" description="Ig-like" evidence="1">
    <location>
        <begin position="263"/>
        <end position="347"/>
    </location>
</feature>
<comment type="caution">
    <text evidence="2">The sequence shown here is derived from an EMBL/GenBank/DDBJ whole genome shotgun (WGS) entry which is preliminary data.</text>
</comment>
<dbReference type="Gene3D" id="2.60.40.10">
    <property type="entry name" value="Immunoglobulins"/>
    <property type="match status" value="1"/>
</dbReference>
<evidence type="ECO:0000313" key="2">
    <source>
        <dbReference type="EMBL" id="MEA5425663.1"/>
    </source>
</evidence>
<dbReference type="EMBL" id="JAYGIM010000003">
    <property type="protein sequence ID" value="MEA5425663.1"/>
    <property type="molecule type" value="Genomic_DNA"/>
</dbReference>
<sequence length="595" mass="64928">MFHTLQKTFRAYFIGIILTFGLSTQMKAQIMDAFVLKKDGAGLCPGGQIRVYIDPNPNYVLYYWEILRPSGWSGVAVSGVSGPSLSHNEALPYRLRVEDVNGITYYSQQLNVVLLTPPPSIITPSPNVTQICQGEDVKLEANPILTAFYKWEYNNTILPENGLSITARKAGTYKLSVTDQNSCTTVSTPYTLSYFSSLVVQLNTVPTICDVNASPLNLQGSPAGGEYRGVGVTDKVLGTFSPSVAGVGDHEIEYAVRNSGTCPEIVEKINIKISEPKAIINNSLNRTDLCNGESVLLSGTPGFATYEWFLNGSSVNTMKDLTVSATGDYSLKVTDAENCSNTSAPVRINFFTASATSMDAVASVCGTNYSPITLNGAPSGGIFTIDNLPATVFDYKKLGFGKHVINYKVNGVLTCLNGESSQEVYISPYPKIDLGNDIFLGKGNAVTLKGYIGNDYTYRWSPSNDLDNPNIANPLASPMQTSEYILSVTSDRGCESKDTIKINVYDKVYVPTAFSPNGDGQNDLWELSGINNYPDAEIQVFDRWGSIVFYSKGNYLPFDGTNAGNPLKEGTYIYKIYLYPNHPIFQYNGTLTILR</sequence>
<name>A0ABU5SEF2_9BACT</name>
<dbReference type="RefSeq" id="WP_323256108.1">
    <property type="nucleotide sequence ID" value="NZ_JAYGIM010000003.1"/>
</dbReference>
<keyword evidence="3" id="KW-1185">Reference proteome</keyword>
<gene>
    <name evidence="2" type="ORF">VB798_03715</name>
</gene>
<dbReference type="Pfam" id="PF13585">
    <property type="entry name" value="CHU_C"/>
    <property type="match status" value="1"/>
</dbReference>